<feature type="non-terminal residue" evidence="1">
    <location>
        <position position="303"/>
    </location>
</feature>
<protein>
    <submittedName>
        <fullName evidence="1">Uncharacterized protein</fullName>
    </submittedName>
</protein>
<proteinExistence type="predicted"/>
<evidence type="ECO:0000313" key="1">
    <source>
        <dbReference type="EMBL" id="KAJ1672476.1"/>
    </source>
</evidence>
<gene>
    <name evidence="1" type="ORF">EV182_007100</name>
</gene>
<sequence length="303" mass="34827">DIEFDHAEELTLSKRQAKVHRMSGNDADSSDDESAESDISDRQFHKTAREKERKASAEKDGKEQDIDMFGDGDDDDAKLTTAKDGKSKRDTGRKRELQLEEIEGQEFDSYNLNQDYANEEELDEDGKPKVRIEAFNMKADLEDGHFDEEGNFVWAKKDPLAAHDVWLQGISNKDIREAREAEQRRQEQERQRREKEEESAKEWPESKLWVALLNLMQPKETTLAAMARLGGGGGAGAAGKEKMRRSRFSRMRRAKGKNAEDNQGMDEEEARQRRQGIEKLTEYSDRLMGLGHFDVHDLQYESI</sequence>
<keyword evidence="2" id="KW-1185">Reference proteome</keyword>
<evidence type="ECO:0000313" key="2">
    <source>
        <dbReference type="Proteomes" id="UP001145114"/>
    </source>
</evidence>
<accession>A0ACC1HAW9</accession>
<feature type="non-terminal residue" evidence="1">
    <location>
        <position position="1"/>
    </location>
</feature>
<comment type="caution">
    <text evidence="1">The sequence shown here is derived from an EMBL/GenBank/DDBJ whole genome shotgun (WGS) entry which is preliminary data.</text>
</comment>
<reference evidence="1" key="1">
    <citation type="submission" date="2022-06" db="EMBL/GenBank/DDBJ databases">
        <title>Phylogenomic reconstructions and comparative analyses of Kickxellomycotina fungi.</title>
        <authorList>
            <person name="Reynolds N.K."/>
            <person name="Stajich J.E."/>
            <person name="Barry K."/>
            <person name="Grigoriev I.V."/>
            <person name="Crous P."/>
            <person name="Smith M.E."/>
        </authorList>
    </citation>
    <scope>NUCLEOTIDE SEQUENCE</scope>
    <source>
        <strain evidence="1">RSA 2271</strain>
    </source>
</reference>
<dbReference type="Proteomes" id="UP001145114">
    <property type="component" value="Unassembled WGS sequence"/>
</dbReference>
<dbReference type="EMBL" id="JAMZIH010008322">
    <property type="protein sequence ID" value="KAJ1672476.1"/>
    <property type="molecule type" value="Genomic_DNA"/>
</dbReference>
<name>A0ACC1HAW9_9FUNG</name>
<organism evidence="1 2">
    <name type="scientific">Spiromyces aspiralis</name>
    <dbReference type="NCBI Taxonomy" id="68401"/>
    <lineage>
        <taxon>Eukaryota</taxon>
        <taxon>Fungi</taxon>
        <taxon>Fungi incertae sedis</taxon>
        <taxon>Zoopagomycota</taxon>
        <taxon>Kickxellomycotina</taxon>
        <taxon>Kickxellomycetes</taxon>
        <taxon>Kickxellales</taxon>
        <taxon>Kickxellaceae</taxon>
        <taxon>Spiromyces</taxon>
    </lineage>
</organism>